<evidence type="ECO:0000313" key="1">
    <source>
        <dbReference type="EMBL" id="GMR56660.1"/>
    </source>
</evidence>
<comment type="caution">
    <text evidence="1">The sequence shown here is derived from an EMBL/GenBank/DDBJ whole genome shotgun (WGS) entry which is preliminary data.</text>
</comment>
<protein>
    <submittedName>
        <fullName evidence="1">Uncharacterized protein</fullName>
    </submittedName>
</protein>
<feature type="non-terminal residue" evidence="1">
    <location>
        <position position="146"/>
    </location>
</feature>
<evidence type="ECO:0000313" key="2">
    <source>
        <dbReference type="Proteomes" id="UP001328107"/>
    </source>
</evidence>
<keyword evidence="2" id="KW-1185">Reference proteome</keyword>
<sequence>IESLQWKARSAFELIFFHLHTDEDCSDLNNLYKVPKTFYKGIKEYMMRDNNRPGVKQVTLSIKRNGLEVMIRLFPSNLPFYDWAKMNWRGIKRCCDYGPALWLKHLEHPLINGIANLLSSPIEKVIIGQYGRPLSSSELSICAKLL</sequence>
<dbReference type="AlphaFoldDB" id="A0AAN5D617"/>
<dbReference type="EMBL" id="BTRK01000006">
    <property type="protein sequence ID" value="GMR56660.1"/>
    <property type="molecule type" value="Genomic_DNA"/>
</dbReference>
<reference evidence="2" key="1">
    <citation type="submission" date="2022-10" db="EMBL/GenBank/DDBJ databases">
        <title>Genome assembly of Pristionchus species.</title>
        <authorList>
            <person name="Yoshida K."/>
            <person name="Sommer R.J."/>
        </authorList>
    </citation>
    <scope>NUCLEOTIDE SEQUENCE [LARGE SCALE GENOMIC DNA]</scope>
    <source>
        <strain evidence="2">RS5460</strain>
    </source>
</reference>
<name>A0AAN5D617_9BILA</name>
<organism evidence="1 2">
    <name type="scientific">Pristionchus mayeri</name>
    <dbReference type="NCBI Taxonomy" id="1317129"/>
    <lineage>
        <taxon>Eukaryota</taxon>
        <taxon>Metazoa</taxon>
        <taxon>Ecdysozoa</taxon>
        <taxon>Nematoda</taxon>
        <taxon>Chromadorea</taxon>
        <taxon>Rhabditida</taxon>
        <taxon>Rhabditina</taxon>
        <taxon>Diplogasteromorpha</taxon>
        <taxon>Diplogasteroidea</taxon>
        <taxon>Neodiplogasteridae</taxon>
        <taxon>Pristionchus</taxon>
    </lineage>
</organism>
<accession>A0AAN5D617</accession>
<dbReference type="Proteomes" id="UP001328107">
    <property type="component" value="Unassembled WGS sequence"/>
</dbReference>
<feature type="non-terminal residue" evidence="1">
    <location>
        <position position="1"/>
    </location>
</feature>
<gene>
    <name evidence="1" type="ORF">PMAYCL1PPCAC_26855</name>
</gene>
<proteinExistence type="predicted"/>